<evidence type="ECO:0000256" key="2">
    <source>
        <dbReference type="ARBA" id="ARBA00022692"/>
    </source>
</evidence>
<organism evidence="7 8">
    <name type="scientific">Alienimonas californiensis</name>
    <dbReference type="NCBI Taxonomy" id="2527989"/>
    <lineage>
        <taxon>Bacteria</taxon>
        <taxon>Pseudomonadati</taxon>
        <taxon>Planctomycetota</taxon>
        <taxon>Planctomycetia</taxon>
        <taxon>Planctomycetales</taxon>
        <taxon>Planctomycetaceae</taxon>
        <taxon>Alienimonas</taxon>
    </lineage>
</organism>
<evidence type="ECO:0000256" key="3">
    <source>
        <dbReference type="ARBA" id="ARBA00022989"/>
    </source>
</evidence>
<evidence type="ECO:0000313" key="8">
    <source>
        <dbReference type="Proteomes" id="UP000318741"/>
    </source>
</evidence>
<evidence type="ECO:0000256" key="4">
    <source>
        <dbReference type="ARBA" id="ARBA00023136"/>
    </source>
</evidence>
<keyword evidence="8" id="KW-1185">Reference proteome</keyword>
<feature type="transmembrane region" description="Helical" evidence="5">
    <location>
        <begin position="374"/>
        <end position="396"/>
    </location>
</feature>
<dbReference type="Pfam" id="PF01740">
    <property type="entry name" value="STAS"/>
    <property type="match status" value="1"/>
</dbReference>
<dbReference type="GO" id="GO:0055085">
    <property type="term" value="P:transmembrane transport"/>
    <property type="evidence" value="ECO:0007669"/>
    <property type="project" value="InterPro"/>
</dbReference>
<feature type="transmembrane region" description="Helical" evidence="5">
    <location>
        <begin position="408"/>
        <end position="435"/>
    </location>
</feature>
<dbReference type="PANTHER" id="PTHR11814">
    <property type="entry name" value="SULFATE TRANSPORTER"/>
    <property type="match status" value="1"/>
</dbReference>
<evidence type="ECO:0000259" key="6">
    <source>
        <dbReference type="PROSITE" id="PS50801"/>
    </source>
</evidence>
<dbReference type="EMBL" id="CP036265">
    <property type="protein sequence ID" value="QDT16692.1"/>
    <property type="molecule type" value="Genomic_DNA"/>
</dbReference>
<accession>A0A517PBG0</accession>
<feature type="transmembrane region" description="Helical" evidence="5">
    <location>
        <begin position="119"/>
        <end position="139"/>
    </location>
</feature>
<dbReference type="AlphaFoldDB" id="A0A517PBG0"/>
<dbReference type="GO" id="GO:0016020">
    <property type="term" value="C:membrane"/>
    <property type="evidence" value="ECO:0007669"/>
    <property type="project" value="UniProtKB-SubCell"/>
</dbReference>
<feature type="transmembrane region" description="Helical" evidence="5">
    <location>
        <begin position="237"/>
        <end position="258"/>
    </location>
</feature>
<proteinExistence type="predicted"/>
<feature type="transmembrane region" description="Helical" evidence="5">
    <location>
        <begin position="195"/>
        <end position="216"/>
    </location>
</feature>
<protein>
    <submittedName>
        <fullName evidence="7">Bicarbonate transporter BicA</fullName>
    </submittedName>
</protein>
<feature type="transmembrane region" description="Helical" evidence="5">
    <location>
        <begin position="42"/>
        <end position="63"/>
    </location>
</feature>
<dbReference type="OrthoDB" id="9771198at2"/>
<feature type="transmembrane region" description="Helical" evidence="5">
    <location>
        <begin position="151"/>
        <end position="175"/>
    </location>
</feature>
<dbReference type="PROSITE" id="PS50801">
    <property type="entry name" value="STAS"/>
    <property type="match status" value="1"/>
</dbReference>
<feature type="transmembrane region" description="Helical" evidence="5">
    <location>
        <begin position="278"/>
        <end position="300"/>
    </location>
</feature>
<comment type="subcellular location">
    <subcellularLocation>
        <location evidence="1">Membrane</location>
        <topology evidence="1">Multi-pass membrane protein</topology>
    </subcellularLocation>
</comment>
<feature type="domain" description="STAS" evidence="6">
    <location>
        <begin position="471"/>
        <end position="571"/>
    </location>
</feature>
<feature type="transmembrane region" description="Helical" evidence="5">
    <location>
        <begin position="349"/>
        <end position="368"/>
    </location>
</feature>
<feature type="transmembrane region" description="Helical" evidence="5">
    <location>
        <begin position="70"/>
        <end position="92"/>
    </location>
</feature>
<name>A0A517PBG0_9PLAN</name>
<dbReference type="SUPFAM" id="SSF52091">
    <property type="entry name" value="SpoIIaa-like"/>
    <property type="match status" value="1"/>
</dbReference>
<keyword evidence="4 5" id="KW-0472">Membrane</keyword>
<dbReference type="InterPro" id="IPR002645">
    <property type="entry name" value="STAS_dom"/>
</dbReference>
<gene>
    <name evidence="7" type="primary">bicA</name>
    <name evidence="7" type="ORF">CA12_27980</name>
</gene>
<keyword evidence="3 5" id="KW-1133">Transmembrane helix</keyword>
<keyword evidence="2 5" id="KW-0812">Transmembrane</keyword>
<dbReference type="Gene3D" id="3.30.750.24">
    <property type="entry name" value="STAS domain"/>
    <property type="match status" value="1"/>
</dbReference>
<dbReference type="Proteomes" id="UP000318741">
    <property type="component" value="Chromosome"/>
</dbReference>
<evidence type="ECO:0000313" key="7">
    <source>
        <dbReference type="EMBL" id="QDT16692.1"/>
    </source>
</evidence>
<dbReference type="InterPro" id="IPR011547">
    <property type="entry name" value="SLC26A/SulP_dom"/>
</dbReference>
<dbReference type="InterPro" id="IPR036513">
    <property type="entry name" value="STAS_dom_sf"/>
</dbReference>
<evidence type="ECO:0000256" key="5">
    <source>
        <dbReference type="SAM" id="Phobius"/>
    </source>
</evidence>
<dbReference type="KEGG" id="acaf:CA12_27980"/>
<dbReference type="InterPro" id="IPR001902">
    <property type="entry name" value="SLC26A/SulP_fam"/>
</dbReference>
<dbReference type="Pfam" id="PF00916">
    <property type="entry name" value="Sulfate_transp"/>
    <property type="match status" value="1"/>
</dbReference>
<sequence>MSTFRRLPRATGLTAAKLKTYLAEFSPVENLRSFGTNIVPDLVSGLTVAVIALPLALAFGAMVPELGPAAGIWAAIVGGVVVGIFGGCRTGVSGPTGPKVVQLAALAATIKAVDGTVDVGFIFSVVFLSGLICVALALLRVGRFIYFTPYSVVSGFMCGIGAIILITQIPPLLGFPAPSGVWAALREIPRDLSHAHVNALVVAGSTFGAILAWPRIVAGLATLSAPLGGLRRLPGPLVGLLVGTAVANLAGLEVAFIADIPVGLPEIHLPSFSRFDEMIGPAAALAGLAVFDSLLTCLVCDTMTGSRHSSDREIFGQGLANMACGLVGGVTTATATIRSVANIKCGARTGLAAVVHGLVLLALMLGLAPLAKLVPMACLAGILVKVGIDILDYRVLPVLHRMPLTDAVCFWAVLLLTISVDLLVAMGVGITIAFVRTVQELGTLYEPELASGDADAGRQKVALPEPLRGRVLKLRLEGPLFFGVADTVYRAAAKMKDYDYLLIRLEDVPMADLSGAYLLDDILEQAERQGARALLSGVRPRVGELLDRLGILAKFEEEDVCDTVDDALLRIAALHGVPPIRNLDGRLADDPAGSVDAADAVGEAGDGRILGWEPATVAVG</sequence>
<dbReference type="CDD" id="cd07042">
    <property type="entry name" value="STAS_SulP_like_sulfate_transporter"/>
    <property type="match status" value="1"/>
</dbReference>
<reference evidence="7 8" key="1">
    <citation type="submission" date="2019-02" db="EMBL/GenBank/DDBJ databases">
        <title>Deep-cultivation of Planctomycetes and their phenomic and genomic characterization uncovers novel biology.</title>
        <authorList>
            <person name="Wiegand S."/>
            <person name="Jogler M."/>
            <person name="Boedeker C."/>
            <person name="Pinto D."/>
            <person name="Vollmers J."/>
            <person name="Rivas-Marin E."/>
            <person name="Kohn T."/>
            <person name="Peeters S.H."/>
            <person name="Heuer A."/>
            <person name="Rast P."/>
            <person name="Oberbeckmann S."/>
            <person name="Bunk B."/>
            <person name="Jeske O."/>
            <person name="Meyerdierks A."/>
            <person name="Storesund J.E."/>
            <person name="Kallscheuer N."/>
            <person name="Luecker S."/>
            <person name="Lage O.M."/>
            <person name="Pohl T."/>
            <person name="Merkel B.J."/>
            <person name="Hornburger P."/>
            <person name="Mueller R.-W."/>
            <person name="Bruemmer F."/>
            <person name="Labrenz M."/>
            <person name="Spormann A.M."/>
            <person name="Op den Camp H."/>
            <person name="Overmann J."/>
            <person name="Amann R."/>
            <person name="Jetten M.S.M."/>
            <person name="Mascher T."/>
            <person name="Medema M.H."/>
            <person name="Devos D.P."/>
            <person name="Kaster A.-K."/>
            <person name="Ovreas L."/>
            <person name="Rohde M."/>
            <person name="Galperin M.Y."/>
            <person name="Jogler C."/>
        </authorList>
    </citation>
    <scope>NUCLEOTIDE SEQUENCE [LARGE SCALE GENOMIC DNA]</scope>
    <source>
        <strain evidence="7 8">CA12</strain>
    </source>
</reference>
<evidence type="ECO:0000256" key="1">
    <source>
        <dbReference type="ARBA" id="ARBA00004141"/>
    </source>
</evidence>